<accession>A0A9Q0MYQ2</accession>
<evidence type="ECO:0000256" key="2">
    <source>
        <dbReference type="SAM" id="Phobius"/>
    </source>
</evidence>
<evidence type="ECO:0000313" key="5">
    <source>
        <dbReference type="Proteomes" id="UP001151699"/>
    </source>
</evidence>
<name>A0A9Q0MYQ2_9DIPT</name>
<dbReference type="GO" id="GO:0016020">
    <property type="term" value="C:membrane"/>
    <property type="evidence" value="ECO:0007669"/>
    <property type="project" value="InterPro"/>
</dbReference>
<proteinExistence type="inferred from homology"/>
<protein>
    <recommendedName>
        <fullName evidence="3">Ionotropic glutamate receptor C-terminal domain-containing protein</fullName>
    </recommendedName>
</protein>
<dbReference type="AlphaFoldDB" id="A0A9Q0MYQ2"/>
<dbReference type="Pfam" id="PF00060">
    <property type="entry name" value="Lig_chan"/>
    <property type="match status" value="1"/>
</dbReference>
<comment type="similarity">
    <text evidence="1">Belongs to the glutamate-gated ion channel (TC 1.A.10.1) family.</text>
</comment>
<keyword evidence="2" id="KW-0812">Transmembrane</keyword>
<keyword evidence="2" id="KW-1133">Transmembrane helix</keyword>
<dbReference type="Proteomes" id="UP001151699">
    <property type="component" value="Chromosome X"/>
</dbReference>
<organism evidence="4 5">
    <name type="scientific">Pseudolycoriella hygida</name>
    <dbReference type="NCBI Taxonomy" id="35572"/>
    <lineage>
        <taxon>Eukaryota</taxon>
        <taxon>Metazoa</taxon>
        <taxon>Ecdysozoa</taxon>
        <taxon>Arthropoda</taxon>
        <taxon>Hexapoda</taxon>
        <taxon>Insecta</taxon>
        <taxon>Pterygota</taxon>
        <taxon>Neoptera</taxon>
        <taxon>Endopterygota</taxon>
        <taxon>Diptera</taxon>
        <taxon>Nematocera</taxon>
        <taxon>Sciaroidea</taxon>
        <taxon>Sciaridae</taxon>
        <taxon>Pseudolycoriella</taxon>
    </lineage>
</organism>
<dbReference type="Gene3D" id="1.10.287.70">
    <property type="match status" value="1"/>
</dbReference>
<comment type="caution">
    <text evidence="4">The sequence shown here is derived from an EMBL/GenBank/DDBJ whole genome shotgun (WGS) entry which is preliminary data.</text>
</comment>
<feature type="domain" description="Ionotropic glutamate receptor C-terminal" evidence="3">
    <location>
        <begin position="4"/>
        <end position="77"/>
    </location>
</feature>
<feature type="non-terminal residue" evidence="4">
    <location>
        <position position="1"/>
    </location>
</feature>
<dbReference type="InterPro" id="IPR001320">
    <property type="entry name" value="Iontro_rcpt_C"/>
</dbReference>
<sequence>MSTTTNDDTFFNSFLMVFGILFQQGCSDNPSFISSRILTLTYLMFSVVIYQFYGSFIVGSLLTETPKVIKTMRQLLNSKLDF</sequence>
<feature type="transmembrane region" description="Helical" evidence="2">
    <location>
        <begin position="40"/>
        <end position="63"/>
    </location>
</feature>
<reference evidence="4" key="1">
    <citation type="submission" date="2022-07" db="EMBL/GenBank/DDBJ databases">
        <authorList>
            <person name="Trinca V."/>
            <person name="Uliana J.V.C."/>
            <person name="Torres T.T."/>
            <person name="Ward R.J."/>
            <person name="Monesi N."/>
        </authorList>
    </citation>
    <scope>NUCLEOTIDE SEQUENCE</scope>
    <source>
        <strain evidence="4">HSMRA1968</strain>
        <tissue evidence="4">Whole embryos</tissue>
    </source>
</reference>
<dbReference type="EMBL" id="WJQU01000003">
    <property type="protein sequence ID" value="KAJ6639575.1"/>
    <property type="molecule type" value="Genomic_DNA"/>
</dbReference>
<dbReference type="GO" id="GO:0015276">
    <property type="term" value="F:ligand-gated monoatomic ion channel activity"/>
    <property type="evidence" value="ECO:0007669"/>
    <property type="project" value="InterPro"/>
</dbReference>
<keyword evidence="2" id="KW-0472">Membrane</keyword>
<evidence type="ECO:0000259" key="3">
    <source>
        <dbReference type="Pfam" id="PF00060"/>
    </source>
</evidence>
<dbReference type="OrthoDB" id="6424337at2759"/>
<evidence type="ECO:0000256" key="1">
    <source>
        <dbReference type="ARBA" id="ARBA00008685"/>
    </source>
</evidence>
<gene>
    <name evidence="4" type="ORF">Bhyg_12322</name>
</gene>
<keyword evidence="5" id="KW-1185">Reference proteome</keyword>
<evidence type="ECO:0000313" key="4">
    <source>
        <dbReference type="EMBL" id="KAJ6639575.1"/>
    </source>
</evidence>